<keyword evidence="2" id="KW-0812">Transmembrane</keyword>
<reference evidence="4 5" key="1">
    <citation type="submission" date="2018-09" db="EMBL/GenBank/DDBJ databases">
        <title>Acidovorax cavernicola nov. sp. isolated from Gruta de las Maravillas (Aracena, Spain).</title>
        <authorList>
            <person name="Jurado V."/>
            <person name="Gutierrez-Patricio S."/>
            <person name="Gonzalez-Pimentel J.L."/>
            <person name="Miller A.Z."/>
            <person name="Laiz L."/>
            <person name="Saiz-Jimenez C."/>
        </authorList>
    </citation>
    <scope>NUCLEOTIDE SEQUENCE [LARGE SCALE GENOMIC DNA]</scope>
    <source>
        <strain evidence="4 5">1011MAR4D40.2</strain>
    </source>
</reference>
<protein>
    <submittedName>
        <fullName evidence="4">Zonular occludens toxin</fullName>
    </submittedName>
</protein>
<dbReference type="OrthoDB" id="8809170at2"/>
<feature type="domain" description="Zona occludens toxin N-terminal" evidence="3">
    <location>
        <begin position="55"/>
        <end position="169"/>
    </location>
</feature>
<dbReference type="Proteomes" id="UP000265619">
    <property type="component" value="Unassembled WGS sequence"/>
</dbReference>
<sequence length="353" mass="38295">MITLITGAPGTGKSNALVSLLESIGKDRAIYVFGIPELKVPHVELPDPSTWPDTVPDGSAIILDEVQNVWRPRGPGQKVPEHVAKLETHRHRGLDFYIITQGPNLVDANVRALVGRHIHLRDLGILGRWWYEWPECADNCRTGWKNAPIKKRYKLDKAAQAKYKSASVHVKPVRSVPWMLAVMVLALCIVAFMSWRAYGMISAKVNPPKPASAAVASGQLGGTGGQTAAVSTPKTIDDRIAWIPRISHRPESAPAFDELRKVAVMPVVSGAICNSKGCRCVTQQGTNAGLSDAECRAWLENPPFDPYSVVKAEHAPSPSVGRENAPEARPAPGMVLIEAPGYRDPVGARSSPR</sequence>
<evidence type="ECO:0000259" key="3">
    <source>
        <dbReference type="Pfam" id="PF05707"/>
    </source>
</evidence>
<dbReference type="Gene3D" id="3.40.50.300">
    <property type="entry name" value="P-loop containing nucleotide triphosphate hydrolases"/>
    <property type="match status" value="1"/>
</dbReference>
<comment type="caution">
    <text evidence="4">The sequence shown here is derived from an EMBL/GenBank/DDBJ whole genome shotgun (WGS) entry which is preliminary data.</text>
</comment>
<name>A0A9X8D9R2_9BURK</name>
<dbReference type="Pfam" id="PF05707">
    <property type="entry name" value="Zot"/>
    <property type="match status" value="1"/>
</dbReference>
<evidence type="ECO:0000256" key="1">
    <source>
        <dbReference type="SAM" id="MobiDB-lite"/>
    </source>
</evidence>
<dbReference type="InterPro" id="IPR027417">
    <property type="entry name" value="P-loop_NTPase"/>
</dbReference>
<dbReference type="RefSeq" id="WP_119551708.1">
    <property type="nucleotide sequence ID" value="NZ_QXMN01000001.1"/>
</dbReference>
<evidence type="ECO:0000313" key="5">
    <source>
        <dbReference type="Proteomes" id="UP000265619"/>
    </source>
</evidence>
<gene>
    <name evidence="4" type="ORF">D3H34_01970</name>
</gene>
<evidence type="ECO:0000256" key="2">
    <source>
        <dbReference type="SAM" id="Phobius"/>
    </source>
</evidence>
<organism evidence="4 5">
    <name type="scientific">Acidovorax cavernicola</name>
    <dbReference type="NCBI Taxonomy" id="1675792"/>
    <lineage>
        <taxon>Bacteria</taxon>
        <taxon>Pseudomonadati</taxon>
        <taxon>Pseudomonadota</taxon>
        <taxon>Betaproteobacteria</taxon>
        <taxon>Burkholderiales</taxon>
        <taxon>Comamonadaceae</taxon>
        <taxon>Acidovorax</taxon>
    </lineage>
</organism>
<keyword evidence="5" id="KW-1185">Reference proteome</keyword>
<accession>A0A9X8D9R2</accession>
<evidence type="ECO:0000313" key="4">
    <source>
        <dbReference type="EMBL" id="RIX85322.1"/>
    </source>
</evidence>
<dbReference type="EMBL" id="QXMN01000001">
    <property type="protein sequence ID" value="RIX85322.1"/>
    <property type="molecule type" value="Genomic_DNA"/>
</dbReference>
<keyword evidence="2" id="KW-0472">Membrane</keyword>
<dbReference type="InterPro" id="IPR008900">
    <property type="entry name" value="Zot_N"/>
</dbReference>
<feature type="region of interest" description="Disordered" evidence="1">
    <location>
        <begin position="309"/>
        <end position="353"/>
    </location>
</feature>
<feature type="transmembrane region" description="Helical" evidence="2">
    <location>
        <begin position="176"/>
        <end position="195"/>
    </location>
</feature>
<keyword evidence="2" id="KW-1133">Transmembrane helix</keyword>
<proteinExistence type="predicted"/>
<dbReference type="AlphaFoldDB" id="A0A9X8D9R2"/>
<dbReference type="SUPFAM" id="SSF52540">
    <property type="entry name" value="P-loop containing nucleoside triphosphate hydrolases"/>
    <property type="match status" value="1"/>
</dbReference>